<proteinExistence type="predicted"/>
<accession>A0A6J5M134</accession>
<organism evidence="1">
    <name type="scientific">uncultured Caudovirales phage</name>
    <dbReference type="NCBI Taxonomy" id="2100421"/>
    <lineage>
        <taxon>Viruses</taxon>
        <taxon>Duplodnaviria</taxon>
        <taxon>Heunggongvirae</taxon>
        <taxon>Uroviricota</taxon>
        <taxon>Caudoviricetes</taxon>
        <taxon>Peduoviridae</taxon>
        <taxon>Maltschvirus</taxon>
        <taxon>Maltschvirus maltsch</taxon>
    </lineage>
</organism>
<dbReference type="EMBL" id="LR796372">
    <property type="protein sequence ID" value="CAB4140504.1"/>
    <property type="molecule type" value="Genomic_DNA"/>
</dbReference>
<reference evidence="1" key="1">
    <citation type="submission" date="2020-04" db="EMBL/GenBank/DDBJ databases">
        <authorList>
            <person name="Chiriac C."/>
            <person name="Salcher M."/>
            <person name="Ghai R."/>
            <person name="Kavagutti S V."/>
        </authorList>
    </citation>
    <scope>NUCLEOTIDE SEQUENCE</scope>
</reference>
<name>A0A6J5M134_9CAUD</name>
<evidence type="ECO:0000313" key="1">
    <source>
        <dbReference type="EMBL" id="CAB4140504.1"/>
    </source>
</evidence>
<protein>
    <submittedName>
        <fullName evidence="1">Uncharacterized protein</fullName>
    </submittedName>
</protein>
<sequence length="121" mass="13564">MSEERTPLELAMLAAWLNVRPDQIPAENRAQACPHTMAAWKRVGEAALEAQAAEMIEQARIIGMGAERELALRAEIERLRGLVKDALEKGRHRLLKEGFSPQDPTVRAMNEAIRALKEPRT</sequence>
<gene>
    <name evidence="1" type="ORF">UFOVP406_30</name>
</gene>